<evidence type="ECO:0000313" key="6">
    <source>
        <dbReference type="EMBL" id="PFH35702.1"/>
    </source>
</evidence>
<feature type="region of interest" description="Disordered" evidence="4">
    <location>
        <begin position="1"/>
        <end position="153"/>
    </location>
</feature>
<feature type="compositionally biased region" description="Low complexity" evidence="4">
    <location>
        <begin position="713"/>
        <end position="730"/>
    </location>
</feature>
<dbReference type="Gene3D" id="2.40.50.140">
    <property type="entry name" value="Nucleic acid-binding proteins"/>
    <property type="match status" value="1"/>
</dbReference>
<dbReference type="OrthoDB" id="331858at2759"/>
<keyword evidence="3" id="KW-0238">DNA-binding</keyword>
<feature type="region of interest" description="Disordered" evidence="4">
    <location>
        <begin position="1186"/>
        <end position="1213"/>
    </location>
</feature>
<feature type="compositionally biased region" description="Gly residues" evidence="4">
    <location>
        <begin position="555"/>
        <end position="568"/>
    </location>
</feature>
<dbReference type="GO" id="GO:0005634">
    <property type="term" value="C:nucleus"/>
    <property type="evidence" value="ECO:0007669"/>
    <property type="project" value="UniProtKB-SubCell"/>
</dbReference>
<keyword evidence="2 3" id="KW-0067">ATP-binding</keyword>
<dbReference type="GO" id="GO:0016787">
    <property type="term" value="F:hydrolase activity"/>
    <property type="evidence" value="ECO:0007669"/>
    <property type="project" value="UniProtKB-KW"/>
</dbReference>
<dbReference type="PANTHER" id="PTHR11630:SF48">
    <property type="entry name" value="DNA HELICASE MCM9"/>
    <property type="match status" value="1"/>
</dbReference>
<reference evidence="6 7" key="1">
    <citation type="submission" date="2017-09" db="EMBL/GenBank/DDBJ databases">
        <title>Genome sequencing of Besnoitia besnoiti strain Bb-Ger1.</title>
        <authorList>
            <person name="Schares G."/>
            <person name="Venepally P."/>
            <person name="Lorenzi H.A."/>
        </authorList>
    </citation>
    <scope>NUCLEOTIDE SEQUENCE [LARGE SCALE GENOMIC DNA]</scope>
    <source>
        <strain evidence="6 7">Bb-Ger1</strain>
    </source>
</reference>
<dbReference type="InterPro" id="IPR001208">
    <property type="entry name" value="MCM_dom"/>
</dbReference>
<proteinExistence type="inferred from homology"/>
<dbReference type="GO" id="GO:0017116">
    <property type="term" value="F:single-stranded DNA helicase activity"/>
    <property type="evidence" value="ECO:0007669"/>
    <property type="project" value="TreeGrafter"/>
</dbReference>
<feature type="compositionally biased region" description="Low complexity" evidence="4">
    <location>
        <begin position="405"/>
        <end position="418"/>
    </location>
</feature>
<dbReference type="SUPFAM" id="SSF50249">
    <property type="entry name" value="Nucleic acid-binding proteins"/>
    <property type="match status" value="1"/>
</dbReference>
<feature type="region of interest" description="Disordered" evidence="4">
    <location>
        <begin position="405"/>
        <end position="435"/>
    </location>
</feature>
<name>A0A2A9MJY1_BESBE</name>
<dbReference type="SMART" id="SM00350">
    <property type="entry name" value="MCM"/>
    <property type="match status" value="1"/>
</dbReference>
<dbReference type="InterPro" id="IPR031327">
    <property type="entry name" value="MCM"/>
</dbReference>
<evidence type="ECO:0000259" key="5">
    <source>
        <dbReference type="PROSITE" id="PS50051"/>
    </source>
</evidence>
<sequence length="1474" mass="154398">MQRRNWGVLGGRGGGSSSRPPGAHSERVSSGTQRDREPFKGLPAPSSSAPFAPHASPLPPPSAAREPPSSSFSSASPSESAASAAPAASPSPSPSTPLQTSSWRPPPASSSFSSAAPSESLRGARPAGALPRDLEASDSARAAPAAGDSSSSFAGVSVWLSTAEAGAALSPPVSEASSQNASASQTLPASLSTFRAPGASAPEPADACNSHPSPPPEAPWSGSTGVLPAFSEAVWEIASHAKSPWTAAAHASLDGLSLEASATSFLRFLLASPPHLYVLGLFVSSAADVGLREEIFEPLTLSSCVPGHAAAAPLLSESSAAFWKSVFYDPQHRSLHEMFSTVPFELDVLELLHFAPMLGAALLNRPRETLALFEERLLPDVAQRLLLHLQARARFTRRRGETASQALASAAAQSAPEARACREAEEESEEDLRRQEEEKLLLQTAPQLKVRLTHLPRDRYIERRTPLQIHTSDEGKLICITGRVARAGDLQAVEEERAMSCRQCGQSFRVFACAETGYQLDIPLQCPAGSAAIRENLRRAGEETFESQGRKQGSRGRGGGGFAGGSRWRGGRRTGPCEGETFDSLGEGACLMDYQEIKLRCTLSGARKYLSRDPAHRALLPVVLLRDLAGTVSLGDVITVVGVVGRRWQRIVRDTRADVELVLEANNVFRIRPDPLAAARHSAALLFQDPLLARSFLSQARARRRRALREADATAAFPSSPHRAAPASARPAPPREPLAPVSGSALFAASRGASSPAKRRGKKEKLPALPEIFDAFWESTGRDAVSGERLEAGATRGSDPAPWDEWAARSKLVDAACPALYGAAPAKLAILLTIISGCMAKTVPQGGFGDPSALAAASFSPDAGATSAAAEEETGSRWKKFVASASSTQQKEEDIWSPPSSRAAYLFWGEAKSELKSAKDEEREALEAAKGDAATRKTRRIEGGSDGNAGAHTGATHEGGGGCDGEEAARKRKGDEEKGSGGCDTRHKCHLLLVGGTGTGKSMLLLAGKQLAQKAYAATGVGCSAAGLTCAAVRDPTNGAWHLDPGLLVLASDGVCCLDDLYLMKKDAQAAIHEAMEQQSISVAKAGLVTRLTARCSIIAASTTEKGAVAGSRGVSAVPLARLFGAPSSGAAQARYDDLPCLDANMPPPLFSRFDSVVVLGDAPGATEAVTDFLVQRAVGRRQRAGASAAQEVAKTSNVPSSGSSPAPLHSSASPPPFGLILPWTTSLLRMYLAFATNSFFPGLSRQAGQILSRYYVRLREVGSEKPREPHGEGDGGDEGLAALSSYLGGEVACAGGGTGVTVRFFEGLFRLTQAHARLMARHEARRRDAVAVIWMLETALCGNRIVPGLKKKSSEGVPAGRHGLLHLADPSTAAVVDLLCLLPRQPDSSAALAASPSYVSSSSSPLSSSFPSSVGSNPRVGVEGAGGAGEPARQLVYSSLQSVAGKALHCDIRSEAQYLAVEKLVLKALQLTK</sequence>
<feature type="compositionally biased region" description="Low complexity" evidence="4">
    <location>
        <begin position="1200"/>
        <end position="1213"/>
    </location>
</feature>
<dbReference type="GO" id="GO:0003697">
    <property type="term" value="F:single-stranded DNA binding"/>
    <property type="evidence" value="ECO:0007669"/>
    <property type="project" value="TreeGrafter"/>
</dbReference>
<dbReference type="Gene3D" id="3.40.50.300">
    <property type="entry name" value="P-loop containing nucleotide triphosphate hydrolases"/>
    <property type="match status" value="1"/>
</dbReference>
<dbReference type="PANTHER" id="PTHR11630">
    <property type="entry name" value="DNA REPLICATION LICENSING FACTOR MCM FAMILY MEMBER"/>
    <property type="match status" value="1"/>
</dbReference>
<dbReference type="GO" id="GO:0005524">
    <property type="term" value="F:ATP binding"/>
    <property type="evidence" value="ECO:0007669"/>
    <property type="project" value="UniProtKB-KW"/>
</dbReference>
<feature type="domain" description="MCM C-terminal AAA(+) ATPase" evidence="5">
    <location>
        <begin position="974"/>
        <end position="1162"/>
    </location>
</feature>
<evidence type="ECO:0000256" key="1">
    <source>
        <dbReference type="ARBA" id="ARBA00022741"/>
    </source>
</evidence>
<feature type="region of interest" description="Disordered" evidence="4">
    <location>
        <begin position="1400"/>
        <end position="1427"/>
    </location>
</feature>
<feature type="region of interest" description="Disordered" evidence="4">
    <location>
        <begin position="708"/>
        <end position="740"/>
    </location>
</feature>
<evidence type="ECO:0000256" key="2">
    <source>
        <dbReference type="ARBA" id="ARBA00022840"/>
    </source>
</evidence>
<feature type="region of interest" description="Disordered" evidence="4">
    <location>
        <begin position="193"/>
        <end position="223"/>
    </location>
</feature>
<dbReference type="GO" id="GO:0000724">
    <property type="term" value="P:double-strand break repair via homologous recombination"/>
    <property type="evidence" value="ECO:0007669"/>
    <property type="project" value="TreeGrafter"/>
</dbReference>
<dbReference type="InterPro" id="IPR027417">
    <property type="entry name" value="P-loop_NTPase"/>
</dbReference>
<protein>
    <recommendedName>
        <fullName evidence="5">MCM C-terminal AAA(+) ATPase domain-containing protein</fullName>
    </recommendedName>
</protein>
<keyword evidence="1 3" id="KW-0547">Nucleotide-binding</keyword>
<feature type="compositionally biased region" description="Low complexity" evidence="4">
    <location>
        <begin position="96"/>
        <end position="120"/>
    </location>
</feature>
<evidence type="ECO:0000256" key="4">
    <source>
        <dbReference type="SAM" id="MobiDB-lite"/>
    </source>
</evidence>
<comment type="caution">
    <text evidence="6">The sequence shown here is derived from an EMBL/GenBank/DDBJ whole genome shotgun (WGS) entry which is preliminary data.</text>
</comment>
<gene>
    <name evidence="6" type="ORF">BESB_053530</name>
</gene>
<dbReference type="InterPro" id="IPR012340">
    <property type="entry name" value="NA-bd_OB-fold"/>
</dbReference>
<dbReference type="VEuPathDB" id="ToxoDB:BESB_053530"/>
<feature type="region of interest" description="Disordered" evidence="4">
    <location>
        <begin position="541"/>
        <end position="575"/>
    </location>
</feature>
<evidence type="ECO:0000256" key="3">
    <source>
        <dbReference type="RuleBase" id="RU004070"/>
    </source>
</evidence>
<organism evidence="6 7">
    <name type="scientific">Besnoitia besnoiti</name>
    <name type="common">Apicomplexan protozoan</name>
    <dbReference type="NCBI Taxonomy" id="94643"/>
    <lineage>
        <taxon>Eukaryota</taxon>
        <taxon>Sar</taxon>
        <taxon>Alveolata</taxon>
        <taxon>Apicomplexa</taxon>
        <taxon>Conoidasida</taxon>
        <taxon>Coccidia</taxon>
        <taxon>Eucoccidiorida</taxon>
        <taxon>Eimeriorina</taxon>
        <taxon>Sarcocystidae</taxon>
        <taxon>Besnoitia</taxon>
    </lineage>
</organism>
<dbReference type="GO" id="GO:0042555">
    <property type="term" value="C:MCM complex"/>
    <property type="evidence" value="ECO:0007669"/>
    <property type="project" value="TreeGrafter"/>
</dbReference>
<dbReference type="PROSITE" id="PS50051">
    <property type="entry name" value="MCM_2"/>
    <property type="match status" value="1"/>
</dbReference>
<dbReference type="KEGG" id="bbes:BESB_053530"/>
<feature type="region of interest" description="Disordered" evidence="4">
    <location>
        <begin position="917"/>
        <end position="983"/>
    </location>
</feature>
<evidence type="ECO:0000313" key="7">
    <source>
        <dbReference type="Proteomes" id="UP000224006"/>
    </source>
</evidence>
<dbReference type="EMBL" id="NWUJ01000004">
    <property type="protein sequence ID" value="PFH35702.1"/>
    <property type="molecule type" value="Genomic_DNA"/>
</dbReference>
<feature type="compositionally biased region" description="Low complexity" evidence="4">
    <location>
        <begin position="43"/>
        <end position="55"/>
    </location>
</feature>
<feature type="compositionally biased region" description="Low complexity" evidence="4">
    <location>
        <begin position="63"/>
        <end position="88"/>
    </location>
</feature>
<accession>A0A2A9MJY1</accession>
<dbReference type="RefSeq" id="XP_029219711.1">
    <property type="nucleotide sequence ID" value="XM_029363788.1"/>
</dbReference>
<feature type="compositionally biased region" description="Basic and acidic residues" evidence="4">
    <location>
        <begin position="917"/>
        <end position="943"/>
    </location>
</feature>
<feature type="compositionally biased region" description="Basic and acidic residues" evidence="4">
    <location>
        <begin position="967"/>
        <end position="979"/>
    </location>
</feature>
<dbReference type="Proteomes" id="UP000224006">
    <property type="component" value="Chromosome IV"/>
</dbReference>
<comment type="similarity">
    <text evidence="3">Belongs to the MCM family.</text>
</comment>
<dbReference type="GeneID" id="40310282"/>
<feature type="compositionally biased region" description="Low complexity" evidence="4">
    <location>
        <begin position="1400"/>
        <end position="1423"/>
    </location>
</feature>
<feature type="compositionally biased region" description="Low complexity" evidence="4">
    <location>
        <begin position="137"/>
        <end position="153"/>
    </location>
</feature>
<dbReference type="PRINTS" id="PR01657">
    <property type="entry name" value="MCMFAMILY"/>
</dbReference>
<dbReference type="SUPFAM" id="SSF52540">
    <property type="entry name" value="P-loop containing nucleoside triphosphate hydrolases"/>
    <property type="match status" value="1"/>
</dbReference>
<dbReference type="STRING" id="94643.A0A2A9MJY1"/>
<keyword evidence="7" id="KW-1185">Reference proteome</keyword>
<dbReference type="Pfam" id="PF00493">
    <property type="entry name" value="MCM"/>
    <property type="match status" value="1"/>
</dbReference>